<dbReference type="AlphaFoldDB" id="A0A5B7ILG3"/>
<evidence type="ECO:0000313" key="2">
    <source>
        <dbReference type="Proteomes" id="UP000324222"/>
    </source>
</evidence>
<dbReference type="Proteomes" id="UP000324222">
    <property type="component" value="Unassembled WGS sequence"/>
</dbReference>
<dbReference type="EMBL" id="VSRR010059942">
    <property type="protein sequence ID" value="MPC82497.1"/>
    <property type="molecule type" value="Genomic_DNA"/>
</dbReference>
<protein>
    <submittedName>
        <fullName evidence="1">Uncharacterized protein</fullName>
    </submittedName>
</protein>
<gene>
    <name evidence="1" type="ORF">E2C01_077168</name>
</gene>
<sequence>MDPRLHQHQQSALSKVAHEYELVMLCTPKPLSHTIVGAEALEGNHQLLNTRLTRLGAVRRNLATTASLPVPSLDKHLPIQVLHFRHQNRLRAVRNNLGHRPT</sequence>
<keyword evidence="2" id="KW-1185">Reference proteome</keyword>
<reference evidence="1 2" key="1">
    <citation type="submission" date="2019-05" db="EMBL/GenBank/DDBJ databases">
        <title>Another draft genome of Portunus trituberculatus and its Hox gene families provides insights of decapod evolution.</title>
        <authorList>
            <person name="Jeong J.-H."/>
            <person name="Song I."/>
            <person name="Kim S."/>
            <person name="Choi T."/>
            <person name="Kim D."/>
            <person name="Ryu S."/>
            <person name="Kim W."/>
        </authorList>
    </citation>
    <scope>NUCLEOTIDE SEQUENCE [LARGE SCALE GENOMIC DNA]</scope>
    <source>
        <tissue evidence="1">Muscle</tissue>
    </source>
</reference>
<comment type="caution">
    <text evidence="1">The sequence shown here is derived from an EMBL/GenBank/DDBJ whole genome shotgun (WGS) entry which is preliminary data.</text>
</comment>
<accession>A0A5B7ILG3</accession>
<organism evidence="1 2">
    <name type="scientific">Portunus trituberculatus</name>
    <name type="common">Swimming crab</name>
    <name type="synonym">Neptunus trituberculatus</name>
    <dbReference type="NCBI Taxonomy" id="210409"/>
    <lineage>
        <taxon>Eukaryota</taxon>
        <taxon>Metazoa</taxon>
        <taxon>Ecdysozoa</taxon>
        <taxon>Arthropoda</taxon>
        <taxon>Crustacea</taxon>
        <taxon>Multicrustacea</taxon>
        <taxon>Malacostraca</taxon>
        <taxon>Eumalacostraca</taxon>
        <taxon>Eucarida</taxon>
        <taxon>Decapoda</taxon>
        <taxon>Pleocyemata</taxon>
        <taxon>Brachyura</taxon>
        <taxon>Eubrachyura</taxon>
        <taxon>Portunoidea</taxon>
        <taxon>Portunidae</taxon>
        <taxon>Portuninae</taxon>
        <taxon>Portunus</taxon>
    </lineage>
</organism>
<name>A0A5B7ILG3_PORTR</name>
<proteinExistence type="predicted"/>
<evidence type="ECO:0000313" key="1">
    <source>
        <dbReference type="EMBL" id="MPC82497.1"/>
    </source>
</evidence>